<dbReference type="Pfam" id="PF08332">
    <property type="entry name" value="CaMKII_AD"/>
    <property type="match status" value="1"/>
</dbReference>
<keyword evidence="7" id="KW-0418">Kinase</keyword>
<reference evidence="17" key="3">
    <citation type="submission" date="2025-08" db="UniProtKB">
        <authorList>
            <consortium name="Ensembl"/>
        </authorList>
    </citation>
    <scope>IDENTIFICATION</scope>
    <source>
        <strain evidence="17">JP 163 A</strain>
    </source>
</reference>
<dbReference type="PANTHER" id="PTHR24347">
    <property type="entry name" value="SERINE/THREONINE-PROTEIN KINASE"/>
    <property type="match status" value="1"/>
</dbReference>
<evidence type="ECO:0000256" key="15">
    <source>
        <dbReference type="RuleBase" id="RU000304"/>
    </source>
</evidence>
<evidence type="ECO:0000256" key="6">
    <source>
        <dbReference type="ARBA" id="ARBA00022741"/>
    </source>
</evidence>
<dbReference type="SUPFAM" id="SSF56112">
    <property type="entry name" value="Protein kinase-like (PK-like)"/>
    <property type="match status" value="1"/>
</dbReference>
<dbReference type="InterPro" id="IPR008271">
    <property type="entry name" value="Ser/Thr_kinase_AS"/>
</dbReference>
<dbReference type="Ensembl" id="ENSXMAT00000035888.1">
    <property type="protein sequence ID" value="ENSXMAP00000024311.1"/>
    <property type="gene ID" value="ENSXMAG00000012446.2"/>
</dbReference>
<comment type="similarity">
    <text evidence="1">Belongs to the protein kinase superfamily. CAMK Ser/Thr protein kinase family. CaMK subfamily.</text>
</comment>
<dbReference type="GO" id="GO:0005516">
    <property type="term" value="F:calmodulin binding"/>
    <property type="evidence" value="ECO:0007669"/>
    <property type="project" value="UniProtKB-KW"/>
</dbReference>
<keyword evidence="18" id="KW-1185">Reference proteome</keyword>
<dbReference type="FunFam" id="1.10.510.10:FF:000001">
    <property type="entry name" value="Calcium/calmodulin-dependent protein kinase type II subunit delta"/>
    <property type="match status" value="1"/>
</dbReference>
<dbReference type="SUPFAM" id="SSF54427">
    <property type="entry name" value="NTF2-like"/>
    <property type="match status" value="1"/>
</dbReference>
<dbReference type="InterPro" id="IPR013543">
    <property type="entry name" value="Ca/CaM-dep_prot_kinase-assoc"/>
</dbReference>
<dbReference type="Gene3D" id="6.10.140.620">
    <property type="match status" value="1"/>
</dbReference>
<evidence type="ECO:0000256" key="4">
    <source>
        <dbReference type="ARBA" id="ARBA00022553"/>
    </source>
</evidence>
<dbReference type="CDD" id="cd14086">
    <property type="entry name" value="STKc_CaMKII"/>
    <property type="match status" value="1"/>
</dbReference>
<dbReference type="GO" id="GO:0043226">
    <property type="term" value="C:organelle"/>
    <property type="evidence" value="ECO:0007669"/>
    <property type="project" value="UniProtKB-ARBA"/>
</dbReference>
<dbReference type="Pfam" id="PF00069">
    <property type="entry name" value="Pkinase"/>
    <property type="match status" value="1"/>
</dbReference>
<dbReference type="InterPro" id="IPR000719">
    <property type="entry name" value="Prot_kinase_dom"/>
</dbReference>
<evidence type="ECO:0000256" key="2">
    <source>
        <dbReference type="ARBA" id="ARBA00012434"/>
    </source>
</evidence>
<organism evidence="17 18">
    <name type="scientific">Xiphophorus maculatus</name>
    <name type="common">Southern platyfish</name>
    <name type="synonym">Platypoecilus maculatus</name>
    <dbReference type="NCBI Taxonomy" id="8083"/>
    <lineage>
        <taxon>Eukaryota</taxon>
        <taxon>Metazoa</taxon>
        <taxon>Chordata</taxon>
        <taxon>Craniata</taxon>
        <taxon>Vertebrata</taxon>
        <taxon>Euteleostomi</taxon>
        <taxon>Actinopterygii</taxon>
        <taxon>Neopterygii</taxon>
        <taxon>Teleostei</taxon>
        <taxon>Neoteleostei</taxon>
        <taxon>Acanthomorphata</taxon>
        <taxon>Ovalentaria</taxon>
        <taxon>Atherinomorphae</taxon>
        <taxon>Cyprinodontiformes</taxon>
        <taxon>Poeciliidae</taxon>
        <taxon>Poeciliinae</taxon>
        <taxon>Xiphophorus</taxon>
    </lineage>
</organism>
<evidence type="ECO:0000256" key="3">
    <source>
        <dbReference type="ARBA" id="ARBA00022527"/>
    </source>
</evidence>
<dbReference type="PROSITE" id="PS00108">
    <property type="entry name" value="PROTEIN_KINASE_ST"/>
    <property type="match status" value="1"/>
</dbReference>
<dbReference type="PROSITE" id="PS50011">
    <property type="entry name" value="PROTEIN_KINASE_DOM"/>
    <property type="match status" value="1"/>
</dbReference>
<dbReference type="InterPro" id="IPR011009">
    <property type="entry name" value="Kinase-like_dom_sf"/>
</dbReference>
<comment type="function">
    <text evidence="12">CaM-kinase II (CAMK2) is a prominent kinase in the central nervous system.</text>
</comment>
<dbReference type="AlphaFoldDB" id="A0A3B5Q2Q8"/>
<evidence type="ECO:0000313" key="17">
    <source>
        <dbReference type="Ensembl" id="ENSXMAP00000024311.1"/>
    </source>
</evidence>
<dbReference type="EC" id="2.7.11.17" evidence="2"/>
<evidence type="ECO:0000259" key="16">
    <source>
        <dbReference type="PROSITE" id="PS50011"/>
    </source>
</evidence>
<dbReference type="SMART" id="SM00220">
    <property type="entry name" value="S_TKc"/>
    <property type="match status" value="1"/>
</dbReference>
<reference evidence="17" key="4">
    <citation type="submission" date="2025-09" db="UniProtKB">
        <authorList>
            <consortium name="Ensembl"/>
        </authorList>
    </citation>
    <scope>IDENTIFICATION</scope>
    <source>
        <strain evidence="17">JP 163 A</strain>
    </source>
</reference>
<evidence type="ECO:0000256" key="7">
    <source>
        <dbReference type="ARBA" id="ARBA00022777"/>
    </source>
</evidence>
<keyword evidence="4" id="KW-0597">Phosphoprotein</keyword>
<dbReference type="Gene3D" id="3.30.200.20">
    <property type="entry name" value="Phosphorylase Kinase, domain 1"/>
    <property type="match status" value="1"/>
</dbReference>
<dbReference type="PROSITE" id="PS00107">
    <property type="entry name" value="PROTEIN_KINASE_ATP"/>
    <property type="match status" value="1"/>
</dbReference>
<sequence length="493" mass="56434">MALTICTRFTDEYQLFEELGKGAFSVVRRCVKISSGQEYAAKIINTKKLSARDHQKLEREARICRLLKHPNIVRLHDSISEEGFHYLVFDLVTGGELFEDIVAREYYSEADASHCIQQILESVHHCHVNGIVHRDLKPENLLLASKLKGAAVKLADFGLAIEVQGDQQAWFGFAGTPGYLSPEVLRKDPYGKPVDMWACGVILYILLVGYPPFWDEDQHRLYQQIKAGAYDFPSPEWDTVTPEAKDLINKMLTINPSKRITAAEALKHPWICQRSTVASMMHRQETVECLKKFNARRKLKVILKQPSSFFFFSALAAFSFTKRTLTYSVKQISFFFFFFFFFQESIESANTTIEDEDVKARKQEIIKVTEQLIESINNGDFEAYAKICDPGLTSFEPEALGNLVEGHDFHRFYFENALSKGNKPVHTILLNPHVHLIGENAACIAYIRLTQYMDGSGMPRTMQSEETRVWQRRDGKWQNIHFHRSGSPSIPSQ</sequence>
<keyword evidence="6 14" id="KW-0547">Nucleotide-binding</keyword>
<keyword evidence="3 15" id="KW-0723">Serine/threonine-protein kinase</keyword>
<dbReference type="GeneTree" id="ENSGT00940000159769"/>
<keyword evidence="9" id="KW-0112">Calmodulin-binding</keyword>
<evidence type="ECO:0000256" key="11">
    <source>
        <dbReference type="ARBA" id="ARBA00047430"/>
    </source>
</evidence>
<evidence type="ECO:0000256" key="9">
    <source>
        <dbReference type="ARBA" id="ARBA00022860"/>
    </source>
</evidence>
<accession>A0A3B5Q2Q8</accession>
<evidence type="ECO:0000256" key="10">
    <source>
        <dbReference type="ARBA" id="ARBA00047307"/>
    </source>
</evidence>
<feature type="domain" description="Protein kinase" evidence="16">
    <location>
        <begin position="13"/>
        <end position="271"/>
    </location>
</feature>
<evidence type="ECO:0000256" key="13">
    <source>
        <dbReference type="ARBA" id="ARBA00064333"/>
    </source>
</evidence>
<evidence type="ECO:0000256" key="12">
    <source>
        <dbReference type="ARBA" id="ARBA00056581"/>
    </source>
</evidence>
<evidence type="ECO:0000256" key="5">
    <source>
        <dbReference type="ARBA" id="ARBA00022679"/>
    </source>
</evidence>
<dbReference type="Gene3D" id="1.10.510.10">
    <property type="entry name" value="Transferase(Phosphotransferase) domain 1"/>
    <property type="match status" value="1"/>
</dbReference>
<reference evidence="18" key="2">
    <citation type="journal article" date="2013" name="Nat. Genet.">
        <title>The genome of the platyfish, Xiphophorus maculatus, provides insights into evolutionary adaptation and several complex traits.</title>
        <authorList>
            <person name="Schartl M."/>
            <person name="Walter R.B."/>
            <person name="Shen Y."/>
            <person name="Garcia T."/>
            <person name="Catchen J."/>
            <person name="Amores A."/>
            <person name="Braasch I."/>
            <person name="Chalopin D."/>
            <person name="Volff J.N."/>
            <person name="Lesch K.P."/>
            <person name="Bisazza A."/>
            <person name="Minx P."/>
            <person name="Hillier L."/>
            <person name="Wilson R.K."/>
            <person name="Fuerstenberg S."/>
            <person name="Boore J."/>
            <person name="Searle S."/>
            <person name="Postlethwait J.H."/>
            <person name="Warren W.C."/>
        </authorList>
    </citation>
    <scope>NUCLEOTIDE SEQUENCE [LARGE SCALE GENOMIC DNA]</scope>
    <source>
        <strain evidence="18">JP 163 A</strain>
    </source>
</reference>
<dbReference type="Gene3D" id="3.10.450.50">
    <property type="match status" value="1"/>
</dbReference>
<dbReference type="FunFam" id="3.10.450.50:FF:000001">
    <property type="entry name" value="calcium/calmodulin-dependent protein kinase type II subunit gamma isoform X1"/>
    <property type="match status" value="1"/>
</dbReference>
<keyword evidence="5" id="KW-0808">Transferase</keyword>
<evidence type="ECO:0000313" key="18">
    <source>
        <dbReference type="Proteomes" id="UP000002852"/>
    </source>
</evidence>
<dbReference type="FunFam" id="3.30.200.20:FF:000002">
    <property type="entry name" value="Calcium/calmodulin-dependent protein kinase type II subunit delta isoform 2"/>
    <property type="match status" value="1"/>
</dbReference>
<dbReference type="GO" id="GO:0004683">
    <property type="term" value="F:calcium/calmodulin-dependent protein kinase activity"/>
    <property type="evidence" value="ECO:0007669"/>
    <property type="project" value="UniProtKB-EC"/>
</dbReference>
<feature type="binding site" evidence="14">
    <location>
        <position position="42"/>
    </location>
    <ligand>
        <name>ATP</name>
        <dbReference type="ChEBI" id="CHEBI:30616"/>
    </ligand>
</feature>
<dbReference type="InterPro" id="IPR017441">
    <property type="entry name" value="Protein_kinase_ATP_BS"/>
</dbReference>
<reference evidence="18" key="1">
    <citation type="submission" date="2012-01" db="EMBL/GenBank/DDBJ databases">
        <authorList>
            <person name="Walter R."/>
            <person name="Schartl M."/>
            <person name="Warren W."/>
        </authorList>
    </citation>
    <scope>NUCLEOTIDE SEQUENCE [LARGE SCALE GENOMIC DNA]</scope>
    <source>
        <strain evidence="18">JP 163 A</strain>
    </source>
</reference>
<proteinExistence type="inferred from homology"/>
<comment type="catalytic activity">
    <reaction evidence="10">
        <text>L-threonyl-[protein] + ATP = O-phospho-L-threonyl-[protein] + ADP + H(+)</text>
        <dbReference type="Rhea" id="RHEA:46608"/>
        <dbReference type="Rhea" id="RHEA-COMP:11060"/>
        <dbReference type="Rhea" id="RHEA-COMP:11605"/>
        <dbReference type="ChEBI" id="CHEBI:15378"/>
        <dbReference type="ChEBI" id="CHEBI:30013"/>
        <dbReference type="ChEBI" id="CHEBI:30616"/>
        <dbReference type="ChEBI" id="CHEBI:61977"/>
        <dbReference type="ChEBI" id="CHEBI:456216"/>
        <dbReference type="EC" id="2.7.11.17"/>
    </reaction>
</comment>
<keyword evidence="8 14" id="KW-0067">ATP-binding</keyword>
<dbReference type="InterPro" id="IPR032710">
    <property type="entry name" value="NTF2-like_dom_sf"/>
</dbReference>
<evidence type="ECO:0000256" key="8">
    <source>
        <dbReference type="ARBA" id="ARBA00022840"/>
    </source>
</evidence>
<comment type="subunit">
    <text evidence="13">CAMK2 is composed of four different chains: alpha, beta, gamma, and delta. The different isoforms assemble into homo- or heteromultimeric holoenzymes composed of 8 to 12 subunits.</text>
</comment>
<evidence type="ECO:0000256" key="14">
    <source>
        <dbReference type="PROSITE-ProRule" id="PRU10141"/>
    </source>
</evidence>
<protein>
    <recommendedName>
        <fullName evidence="2">calcium/calmodulin-dependent protein kinase</fullName>
        <ecNumber evidence="2">2.7.11.17</ecNumber>
    </recommendedName>
</protein>
<evidence type="ECO:0000256" key="1">
    <source>
        <dbReference type="ARBA" id="ARBA00005354"/>
    </source>
</evidence>
<name>A0A3B5Q2Q8_XIPMA</name>
<dbReference type="Proteomes" id="UP000002852">
    <property type="component" value="Unassembled WGS sequence"/>
</dbReference>
<dbReference type="GO" id="GO:0005524">
    <property type="term" value="F:ATP binding"/>
    <property type="evidence" value="ECO:0007669"/>
    <property type="project" value="UniProtKB-UniRule"/>
</dbReference>
<comment type="catalytic activity">
    <reaction evidence="11">
        <text>L-seryl-[protein] + ATP = O-phospho-L-seryl-[protein] + ADP + H(+)</text>
        <dbReference type="Rhea" id="RHEA:17989"/>
        <dbReference type="Rhea" id="RHEA-COMP:9863"/>
        <dbReference type="Rhea" id="RHEA-COMP:11604"/>
        <dbReference type="ChEBI" id="CHEBI:15378"/>
        <dbReference type="ChEBI" id="CHEBI:29999"/>
        <dbReference type="ChEBI" id="CHEBI:30616"/>
        <dbReference type="ChEBI" id="CHEBI:83421"/>
        <dbReference type="ChEBI" id="CHEBI:456216"/>
        <dbReference type="EC" id="2.7.11.17"/>
    </reaction>
</comment>